<proteinExistence type="predicted"/>
<protein>
    <recommendedName>
        <fullName evidence="1">VOC domain-containing protein</fullName>
    </recommendedName>
</protein>
<dbReference type="Pfam" id="PF00903">
    <property type="entry name" value="Glyoxalase"/>
    <property type="match status" value="1"/>
</dbReference>
<dbReference type="Gene3D" id="3.10.180.10">
    <property type="entry name" value="2,3-Dihydroxybiphenyl 1,2-Dioxygenase, domain 1"/>
    <property type="match status" value="1"/>
</dbReference>
<dbReference type="InterPro" id="IPR004360">
    <property type="entry name" value="Glyas_Fos-R_dOase_dom"/>
</dbReference>
<sequence length="143" mass="16621">MRFQRANFLVSDLDRALILYRDILGMRLDHVQESEDDSYSYDVFEIDKKTQIKFALLSYSNQPRVMALTELGKDNLEKMSFPRRSAIVIEVADVDDVLAQCKENNFKTYREEHLVTHDGREGREIGIVDDDGNLTVIYKIEKA</sequence>
<dbReference type="InterPro" id="IPR037523">
    <property type="entry name" value="VOC_core"/>
</dbReference>
<dbReference type="InterPro" id="IPR029068">
    <property type="entry name" value="Glyas_Bleomycin-R_OHBP_Dase"/>
</dbReference>
<gene>
    <name evidence="2" type="ORF">METZ01_LOCUS56122</name>
</gene>
<organism evidence="2">
    <name type="scientific">marine metagenome</name>
    <dbReference type="NCBI Taxonomy" id="408172"/>
    <lineage>
        <taxon>unclassified sequences</taxon>
        <taxon>metagenomes</taxon>
        <taxon>ecological metagenomes</taxon>
    </lineage>
</organism>
<evidence type="ECO:0000313" key="2">
    <source>
        <dbReference type="EMBL" id="SVA03268.1"/>
    </source>
</evidence>
<name>A0A381SIZ0_9ZZZZ</name>
<accession>A0A381SIZ0</accession>
<feature type="domain" description="VOC" evidence="1">
    <location>
        <begin position="2"/>
        <end position="140"/>
    </location>
</feature>
<dbReference type="PROSITE" id="PS51819">
    <property type="entry name" value="VOC"/>
    <property type="match status" value="1"/>
</dbReference>
<reference evidence="2" key="1">
    <citation type="submission" date="2018-05" db="EMBL/GenBank/DDBJ databases">
        <authorList>
            <person name="Lanie J.A."/>
            <person name="Ng W.-L."/>
            <person name="Kazmierczak K.M."/>
            <person name="Andrzejewski T.M."/>
            <person name="Davidsen T.M."/>
            <person name="Wayne K.J."/>
            <person name="Tettelin H."/>
            <person name="Glass J.I."/>
            <person name="Rusch D."/>
            <person name="Podicherti R."/>
            <person name="Tsui H.-C.T."/>
            <person name="Winkler M.E."/>
        </authorList>
    </citation>
    <scope>NUCLEOTIDE SEQUENCE</scope>
</reference>
<dbReference type="CDD" id="cd06587">
    <property type="entry name" value="VOC"/>
    <property type="match status" value="1"/>
</dbReference>
<dbReference type="SUPFAM" id="SSF54593">
    <property type="entry name" value="Glyoxalase/Bleomycin resistance protein/Dihydroxybiphenyl dioxygenase"/>
    <property type="match status" value="1"/>
</dbReference>
<dbReference type="AlphaFoldDB" id="A0A381SIZ0"/>
<evidence type="ECO:0000259" key="1">
    <source>
        <dbReference type="PROSITE" id="PS51819"/>
    </source>
</evidence>
<dbReference type="EMBL" id="UINC01003089">
    <property type="protein sequence ID" value="SVA03268.1"/>
    <property type="molecule type" value="Genomic_DNA"/>
</dbReference>